<sequence length="204" mass="22553">MFRHLSAKNNPLTTISRPPLAKNNLTTTTYVQNPQAYTGFSPSSPSSSYSWPSPCLAQIRVDSQEDYDLSSSLSNYFGHTFLGTTTTIIQSIQPTLVGPKTIPSGSQKKYYNFCRRDNHSYEDCRSCYKPKRKGYYNRHTATVTNSIEPSPDFTSSSTLITADVETIVTQVLSRTNIQSSALSTTLGSADGENHWDQAQGGMLI</sequence>
<evidence type="ECO:0000313" key="1">
    <source>
        <dbReference type="EMBL" id="GFS41544.1"/>
    </source>
</evidence>
<gene>
    <name evidence="1" type="ORF">Acr_00g0075010</name>
</gene>
<dbReference type="EMBL" id="BJWL01000379">
    <property type="protein sequence ID" value="GFS41544.1"/>
    <property type="molecule type" value="Genomic_DNA"/>
</dbReference>
<reference evidence="2" key="1">
    <citation type="submission" date="2019-07" db="EMBL/GenBank/DDBJ databases">
        <title>De Novo Assembly of kiwifruit Actinidia rufa.</title>
        <authorList>
            <person name="Sugita-Konishi S."/>
            <person name="Sato K."/>
            <person name="Mori E."/>
            <person name="Abe Y."/>
            <person name="Kisaki G."/>
            <person name="Hamano K."/>
            <person name="Suezawa K."/>
            <person name="Otani M."/>
            <person name="Fukuda T."/>
            <person name="Manabe T."/>
            <person name="Gomi K."/>
            <person name="Tabuchi M."/>
            <person name="Akimitsu K."/>
            <person name="Kataoka I."/>
        </authorList>
    </citation>
    <scope>NUCLEOTIDE SEQUENCE [LARGE SCALE GENOMIC DNA]</scope>
    <source>
        <strain evidence="2">cv. Fuchu</strain>
    </source>
</reference>
<keyword evidence="2" id="KW-1185">Reference proteome</keyword>
<proteinExistence type="predicted"/>
<name>A0A7J0DSJ2_9ERIC</name>
<accession>A0A7J0DSJ2</accession>
<protein>
    <submittedName>
        <fullName evidence="1">Uncharacterized protein</fullName>
    </submittedName>
</protein>
<comment type="caution">
    <text evidence="1">The sequence shown here is derived from an EMBL/GenBank/DDBJ whole genome shotgun (WGS) entry which is preliminary data.</text>
</comment>
<dbReference type="AlphaFoldDB" id="A0A7J0DSJ2"/>
<dbReference type="Proteomes" id="UP000585474">
    <property type="component" value="Unassembled WGS sequence"/>
</dbReference>
<organism evidence="1 2">
    <name type="scientific">Actinidia rufa</name>
    <dbReference type="NCBI Taxonomy" id="165716"/>
    <lineage>
        <taxon>Eukaryota</taxon>
        <taxon>Viridiplantae</taxon>
        <taxon>Streptophyta</taxon>
        <taxon>Embryophyta</taxon>
        <taxon>Tracheophyta</taxon>
        <taxon>Spermatophyta</taxon>
        <taxon>Magnoliopsida</taxon>
        <taxon>eudicotyledons</taxon>
        <taxon>Gunneridae</taxon>
        <taxon>Pentapetalae</taxon>
        <taxon>asterids</taxon>
        <taxon>Ericales</taxon>
        <taxon>Actinidiaceae</taxon>
        <taxon>Actinidia</taxon>
    </lineage>
</organism>
<evidence type="ECO:0000313" key="2">
    <source>
        <dbReference type="Proteomes" id="UP000585474"/>
    </source>
</evidence>